<proteinExistence type="predicted"/>
<sequence length="57" mass="6726">MLNRTTLRFQVNYSLFLLLHSLLGISFQSVRIIWSCILMFRQALYNVLLIIFLDSSC</sequence>
<accession>A0A0A9TV37</accession>
<dbReference type="EMBL" id="GBRH01282840">
    <property type="protein sequence ID" value="JAD15055.1"/>
    <property type="molecule type" value="Transcribed_RNA"/>
</dbReference>
<evidence type="ECO:0000313" key="1">
    <source>
        <dbReference type="EMBL" id="JAD15055.1"/>
    </source>
</evidence>
<reference evidence="1" key="2">
    <citation type="journal article" date="2015" name="Data Brief">
        <title>Shoot transcriptome of the giant reed, Arundo donax.</title>
        <authorList>
            <person name="Barrero R.A."/>
            <person name="Guerrero F.D."/>
            <person name="Moolhuijzen P."/>
            <person name="Goolsby J.A."/>
            <person name="Tidwell J."/>
            <person name="Bellgard S.E."/>
            <person name="Bellgard M.I."/>
        </authorList>
    </citation>
    <scope>NUCLEOTIDE SEQUENCE</scope>
    <source>
        <tissue evidence="1">Shoot tissue taken approximately 20 cm above the soil surface</tissue>
    </source>
</reference>
<reference evidence="1" key="1">
    <citation type="submission" date="2014-09" db="EMBL/GenBank/DDBJ databases">
        <authorList>
            <person name="Magalhaes I.L.F."/>
            <person name="Oliveira U."/>
            <person name="Santos F.R."/>
            <person name="Vidigal T.H.D.A."/>
            <person name="Brescovit A.D."/>
            <person name="Santos A.J."/>
        </authorList>
    </citation>
    <scope>NUCLEOTIDE SEQUENCE</scope>
    <source>
        <tissue evidence="1">Shoot tissue taken approximately 20 cm above the soil surface</tissue>
    </source>
</reference>
<organism evidence="1">
    <name type="scientific">Arundo donax</name>
    <name type="common">Giant reed</name>
    <name type="synonym">Donax arundinaceus</name>
    <dbReference type="NCBI Taxonomy" id="35708"/>
    <lineage>
        <taxon>Eukaryota</taxon>
        <taxon>Viridiplantae</taxon>
        <taxon>Streptophyta</taxon>
        <taxon>Embryophyta</taxon>
        <taxon>Tracheophyta</taxon>
        <taxon>Spermatophyta</taxon>
        <taxon>Magnoliopsida</taxon>
        <taxon>Liliopsida</taxon>
        <taxon>Poales</taxon>
        <taxon>Poaceae</taxon>
        <taxon>PACMAD clade</taxon>
        <taxon>Arundinoideae</taxon>
        <taxon>Arundineae</taxon>
        <taxon>Arundo</taxon>
    </lineage>
</organism>
<protein>
    <submittedName>
        <fullName evidence="1">Uncharacterized protein</fullName>
    </submittedName>
</protein>
<dbReference type="AlphaFoldDB" id="A0A0A9TV37"/>
<name>A0A0A9TV37_ARUDO</name>